<dbReference type="Pfam" id="PF00928">
    <property type="entry name" value="Adap_comp_sub"/>
    <property type="match status" value="1"/>
</dbReference>
<dbReference type="Ensembl" id="ENSCMIT00000021156.1">
    <property type="protein sequence ID" value="ENSCMIP00000020775.1"/>
    <property type="gene ID" value="ENSCMIG00000009552.1"/>
</dbReference>
<evidence type="ECO:0000259" key="1">
    <source>
        <dbReference type="PROSITE" id="PS51072"/>
    </source>
</evidence>
<reference evidence="3" key="3">
    <citation type="journal article" date="2014" name="Nature">
        <title>Elephant shark genome provides unique insights into gnathostome evolution.</title>
        <authorList>
            <consortium name="International Elephant Shark Genome Sequencing Consortium"/>
            <person name="Venkatesh B."/>
            <person name="Lee A.P."/>
            <person name="Ravi V."/>
            <person name="Maurya A.K."/>
            <person name="Lian M.M."/>
            <person name="Swann J.B."/>
            <person name="Ohta Y."/>
            <person name="Flajnik M.F."/>
            <person name="Sutoh Y."/>
            <person name="Kasahara M."/>
            <person name="Hoon S."/>
            <person name="Gangu V."/>
            <person name="Roy S.W."/>
            <person name="Irimia M."/>
            <person name="Korzh V."/>
            <person name="Kondrychyn I."/>
            <person name="Lim Z.W."/>
            <person name="Tay B.H."/>
            <person name="Tohari S."/>
            <person name="Kong K.W."/>
            <person name="Ho S."/>
            <person name="Lorente-Galdos B."/>
            <person name="Quilez J."/>
            <person name="Marques-Bonet T."/>
            <person name="Raney B.J."/>
            <person name="Ingham P.W."/>
            <person name="Tay A."/>
            <person name="Hillier L.W."/>
            <person name="Minx P."/>
            <person name="Boehm T."/>
            <person name="Wilson R.K."/>
            <person name="Brenner S."/>
            <person name="Warren W.C."/>
        </authorList>
    </citation>
    <scope>NUCLEOTIDE SEQUENCE [LARGE SCALE GENOMIC DNA]</scope>
</reference>
<dbReference type="AlphaFoldDB" id="A0A4W3HZZ4"/>
<dbReference type="PROSITE" id="PS51072">
    <property type="entry name" value="MHD"/>
    <property type="match status" value="1"/>
</dbReference>
<reference evidence="3" key="1">
    <citation type="journal article" date="2006" name="Science">
        <title>Ancient noncoding elements conserved in the human genome.</title>
        <authorList>
            <person name="Venkatesh B."/>
            <person name="Kirkness E.F."/>
            <person name="Loh Y.H."/>
            <person name="Halpern A.L."/>
            <person name="Lee A.P."/>
            <person name="Johnson J."/>
            <person name="Dandona N."/>
            <person name="Viswanathan L.D."/>
            <person name="Tay A."/>
            <person name="Venter J.C."/>
            <person name="Strausberg R.L."/>
            <person name="Brenner S."/>
        </authorList>
    </citation>
    <scope>NUCLEOTIDE SEQUENCE [LARGE SCALE GENOMIC DNA]</scope>
</reference>
<reference evidence="2" key="5">
    <citation type="submission" date="2025-09" db="UniProtKB">
        <authorList>
            <consortium name="Ensembl"/>
        </authorList>
    </citation>
    <scope>IDENTIFICATION</scope>
</reference>
<dbReference type="InterPro" id="IPR050431">
    <property type="entry name" value="Adaptor_comp_med_subunit"/>
</dbReference>
<dbReference type="Proteomes" id="UP000314986">
    <property type="component" value="Unassembled WGS sequence"/>
</dbReference>
<feature type="domain" description="MHD" evidence="1">
    <location>
        <begin position="1"/>
        <end position="200"/>
    </location>
</feature>
<dbReference type="InterPro" id="IPR036168">
    <property type="entry name" value="AP2_Mu_C_sf"/>
</dbReference>
<dbReference type="GeneTree" id="ENSGT00940000159929"/>
<evidence type="ECO:0000313" key="3">
    <source>
        <dbReference type="Proteomes" id="UP000314986"/>
    </source>
</evidence>
<proteinExistence type="predicted"/>
<dbReference type="InterPro" id="IPR028565">
    <property type="entry name" value="MHD"/>
</dbReference>
<dbReference type="Gene3D" id="2.60.40.1170">
    <property type="entry name" value="Mu homology domain, subdomain B"/>
    <property type="match status" value="2"/>
</dbReference>
<reference evidence="3" key="2">
    <citation type="journal article" date="2007" name="PLoS Biol.">
        <title>Survey sequencing and comparative analysis of the elephant shark (Callorhinchus milii) genome.</title>
        <authorList>
            <person name="Venkatesh B."/>
            <person name="Kirkness E.F."/>
            <person name="Loh Y.H."/>
            <person name="Halpern A.L."/>
            <person name="Lee A.P."/>
            <person name="Johnson J."/>
            <person name="Dandona N."/>
            <person name="Viswanathan L.D."/>
            <person name="Tay A."/>
            <person name="Venter J.C."/>
            <person name="Strausberg R.L."/>
            <person name="Brenner S."/>
        </authorList>
    </citation>
    <scope>NUCLEOTIDE SEQUENCE [LARGE SCALE GENOMIC DNA]</scope>
</reference>
<sequence>VVNGGKYTVVSPRGNIVLLTEDEVPKTKHSLQMGSDQGSILDTKKVVPMLGELTIMQYQLSDDLPSSLPFRLFPTLEKDANSKLVVYMKLRCDLPTKTQALNVRSVPRTTTSLSQGLSSPDQSARLELASRAVLWQIPKFPGGSQLSALFKLEVGPACLSFELPMTTCSGLAIRFLRVSGLQAPHRWVRYLTHSQSYMVRL</sequence>
<dbReference type="PANTHER" id="PTHR10529">
    <property type="entry name" value="AP COMPLEX SUBUNIT MU"/>
    <property type="match status" value="1"/>
</dbReference>
<dbReference type="SUPFAM" id="SSF49447">
    <property type="entry name" value="Second domain of Mu2 adaptin subunit (ap50) of ap2 adaptor"/>
    <property type="match status" value="1"/>
</dbReference>
<reference evidence="2" key="4">
    <citation type="submission" date="2025-08" db="UniProtKB">
        <authorList>
            <consortium name="Ensembl"/>
        </authorList>
    </citation>
    <scope>IDENTIFICATION</scope>
</reference>
<name>A0A4W3HZZ4_CALMI</name>
<evidence type="ECO:0000313" key="2">
    <source>
        <dbReference type="Ensembl" id="ENSCMIP00000020775.1"/>
    </source>
</evidence>
<dbReference type="InParanoid" id="A0A4W3HZZ4"/>
<keyword evidence="3" id="KW-1185">Reference proteome</keyword>
<protein>
    <recommendedName>
        <fullName evidence="1">MHD domain-containing protein</fullName>
    </recommendedName>
</protein>
<accession>A0A4W3HZZ4</accession>
<dbReference type="STRING" id="7868.ENSCMIP00000020775"/>
<organism evidence="2 3">
    <name type="scientific">Callorhinchus milii</name>
    <name type="common">Ghost shark</name>
    <dbReference type="NCBI Taxonomy" id="7868"/>
    <lineage>
        <taxon>Eukaryota</taxon>
        <taxon>Metazoa</taxon>
        <taxon>Chordata</taxon>
        <taxon>Craniata</taxon>
        <taxon>Vertebrata</taxon>
        <taxon>Chondrichthyes</taxon>
        <taxon>Holocephali</taxon>
        <taxon>Chimaeriformes</taxon>
        <taxon>Callorhinchidae</taxon>
        <taxon>Callorhinchus</taxon>
    </lineage>
</organism>